<dbReference type="AlphaFoldDB" id="A0AAQ4D940"/>
<evidence type="ECO:0000313" key="4">
    <source>
        <dbReference type="Proteomes" id="UP001321473"/>
    </source>
</evidence>
<accession>A0AAQ4D940</accession>
<dbReference type="SMART" id="SM00369">
    <property type="entry name" value="LRR_TYP"/>
    <property type="match status" value="7"/>
</dbReference>
<comment type="caution">
    <text evidence="3">The sequence shown here is derived from an EMBL/GenBank/DDBJ whole genome shotgun (WGS) entry which is preliminary data.</text>
</comment>
<dbReference type="FunFam" id="3.80.10.10:FF:001360">
    <property type="entry name" value="Uncharacterized protein"/>
    <property type="match status" value="1"/>
</dbReference>
<name>A0AAQ4D940_AMBAM</name>
<evidence type="ECO:0000256" key="2">
    <source>
        <dbReference type="ARBA" id="ARBA00022737"/>
    </source>
</evidence>
<evidence type="ECO:0000313" key="3">
    <source>
        <dbReference type="EMBL" id="KAK8758980.1"/>
    </source>
</evidence>
<evidence type="ECO:0000256" key="1">
    <source>
        <dbReference type="ARBA" id="ARBA00022614"/>
    </source>
</evidence>
<dbReference type="PANTHER" id="PTHR24366:SF96">
    <property type="entry name" value="LEUCINE RICH REPEAT CONTAINING 53"/>
    <property type="match status" value="1"/>
</dbReference>
<protein>
    <submittedName>
        <fullName evidence="3">Uncharacterized protein</fullName>
    </submittedName>
</protein>
<dbReference type="InterPro" id="IPR032675">
    <property type="entry name" value="LRR_dom_sf"/>
</dbReference>
<dbReference type="Pfam" id="PF00560">
    <property type="entry name" value="LRR_1"/>
    <property type="match status" value="1"/>
</dbReference>
<dbReference type="SMART" id="SM00365">
    <property type="entry name" value="LRR_SD22"/>
    <property type="match status" value="5"/>
</dbReference>
<dbReference type="Proteomes" id="UP001321473">
    <property type="component" value="Unassembled WGS sequence"/>
</dbReference>
<proteinExistence type="predicted"/>
<keyword evidence="2" id="KW-0677">Repeat</keyword>
<gene>
    <name evidence="3" type="ORF">V5799_003388</name>
</gene>
<reference evidence="3 4" key="1">
    <citation type="journal article" date="2023" name="Arcadia Sci">
        <title>De novo assembly of a long-read Amblyomma americanum tick genome.</title>
        <authorList>
            <person name="Chou S."/>
            <person name="Poskanzer K.E."/>
            <person name="Rollins M."/>
            <person name="Thuy-Boun P.S."/>
        </authorList>
    </citation>
    <scope>NUCLEOTIDE SEQUENCE [LARGE SCALE GENOMIC DNA]</scope>
    <source>
        <strain evidence="3">F_SG_1</strain>
        <tissue evidence="3">Salivary glands</tissue>
    </source>
</reference>
<organism evidence="3 4">
    <name type="scientific">Amblyomma americanum</name>
    <name type="common">Lone star tick</name>
    <dbReference type="NCBI Taxonomy" id="6943"/>
    <lineage>
        <taxon>Eukaryota</taxon>
        <taxon>Metazoa</taxon>
        <taxon>Ecdysozoa</taxon>
        <taxon>Arthropoda</taxon>
        <taxon>Chelicerata</taxon>
        <taxon>Arachnida</taxon>
        <taxon>Acari</taxon>
        <taxon>Parasitiformes</taxon>
        <taxon>Ixodida</taxon>
        <taxon>Ixodoidea</taxon>
        <taxon>Ixodidae</taxon>
        <taxon>Amblyomminae</taxon>
        <taxon>Amblyomma</taxon>
    </lineage>
</organism>
<dbReference type="EMBL" id="JARKHS020033533">
    <property type="protein sequence ID" value="KAK8758980.1"/>
    <property type="molecule type" value="Genomic_DNA"/>
</dbReference>
<keyword evidence="4" id="KW-1185">Reference proteome</keyword>
<dbReference type="PROSITE" id="PS51450">
    <property type="entry name" value="LRR"/>
    <property type="match status" value="4"/>
</dbReference>
<keyword evidence="1" id="KW-0433">Leucine-rich repeat</keyword>
<dbReference type="Pfam" id="PF13855">
    <property type="entry name" value="LRR_8"/>
    <property type="match status" value="2"/>
</dbReference>
<dbReference type="SUPFAM" id="SSF52058">
    <property type="entry name" value="L domain-like"/>
    <property type="match status" value="1"/>
</dbReference>
<dbReference type="Gene3D" id="3.80.10.10">
    <property type="entry name" value="Ribonuclease Inhibitor"/>
    <property type="match status" value="2"/>
</dbReference>
<dbReference type="PANTHER" id="PTHR24366">
    <property type="entry name" value="IG(IMMUNOGLOBULIN) AND LRR(LEUCINE RICH REPEAT) DOMAINS"/>
    <property type="match status" value="1"/>
</dbReference>
<dbReference type="InterPro" id="IPR001611">
    <property type="entry name" value="Leu-rich_rpt"/>
</dbReference>
<dbReference type="InterPro" id="IPR003591">
    <property type="entry name" value="Leu-rich_rpt_typical-subtyp"/>
</dbReference>
<sequence length="551" mass="62199">MMTFSNRGVYREWRSLVFDTFDKPTRSRRPKRGWDLFTALWSIYLCSPPGAYVFVACSSSLKVMPALCYLVNQPMYCRCDKENIGDRTIDVSCYVTGPLTPSHAVFKSFQNNTSIVSLAFNTFGLTYKLDFVPTETLNHATKVERLKFSESNLAVLKRGSFNGLPTLSWLSLASNGIVALEEESIANLPRLRTLELGHNQLTKISAKVFRELPLLEQLFLERNHIRWMEDLAFVELISLKELDLSDNNIVNLTEQTFKGLSEAIRLDLFRNNIQRLDARVFGGMPKLAELDLKYNGISEVDPLAFDGLLQLRTLYLSHNRLRALPAHMFVGAPNVMGLDLSQNQLLTITWRTLQDLKTIHPDFLDLTLTGNKFGCDCRLSWILQLEKVTRSEKFRRELQHVKCRFGEVSSPDGGNKPGGSTRVVRLSLKDLGCSEENYELPELSSLRQGKSSELGGAQKALAGAFESRIEANKAGSGDLRSKSARQELTLADRPEVASQKGQTKWPLAQQKDTPNETVIWRSRDKNCAAVSRTPLVEMFVFLLLSVFLTSR</sequence>